<reference evidence="1" key="1">
    <citation type="journal article" date="2014" name="Front. Microbiol.">
        <title>High frequency of phylogenetically diverse reductive dehalogenase-homologous genes in deep subseafloor sedimentary metagenomes.</title>
        <authorList>
            <person name="Kawai M."/>
            <person name="Futagami T."/>
            <person name="Toyoda A."/>
            <person name="Takaki Y."/>
            <person name="Nishi S."/>
            <person name="Hori S."/>
            <person name="Arai W."/>
            <person name="Tsubouchi T."/>
            <person name="Morono Y."/>
            <person name="Uchiyama I."/>
            <person name="Ito T."/>
            <person name="Fujiyama A."/>
            <person name="Inagaki F."/>
            <person name="Takami H."/>
        </authorList>
    </citation>
    <scope>NUCLEOTIDE SEQUENCE</scope>
    <source>
        <strain evidence="1">Expedition CK06-06</strain>
    </source>
</reference>
<comment type="caution">
    <text evidence="1">The sequence shown here is derived from an EMBL/GenBank/DDBJ whole genome shotgun (WGS) entry which is preliminary data.</text>
</comment>
<organism evidence="1">
    <name type="scientific">marine sediment metagenome</name>
    <dbReference type="NCBI Taxonomy" id="412755"/>
    <lineage>
        <taxon>unclassified sequences</taxon>
        <taxon>metagenomes</taxon>
        <taxon>ecological metagenomes</taxon>
    </lineage>
</organism>
<evidence type="ECO:0000313" key="1">
    <source>
        <dbReference type="EMBL" id="GAH34986.1"/>
    </source>
</evidence>
<dbReference type="EMBL" id="BARU01009284">
    <property type="protein sequence ID" value="GAH34986.1"/>
    <property type="molecule type" value="Genomic_DNA"/>
</dbReference>
<accession>X1ENQ0</accession>
<gene>
    <name evidence="1" type="ORF">S03H2_17943</name>
</gene>
<feature type="non-terminal residue" evidence="1">
    <location>
        <position position="1"/>
    </location>
</feature>
<sequence length="40" mass="4538">RHWILSPAPVISLDPYSSFLLTRLGYPCINVADYCDIISK</sequence>
<dbReference type="AlphaFoldDB" id="X1ENQ0"/>
<name>X1ENQ0_9ZZZZ</name>
<proteinExistence type="predicted"/>
<protein>
    <submittedName>
        <fullName evidence="1">Uncharacterized protein</fullName>
    </submittedName>
</protein>